<reference evidence="3" key="2">
    <citation type="submission" date="2019-11" db="EMBL/GenBank/DDBJ databases">
        <title>Spread of Macrolides and rifampicin resistant Rhodococcus equi in clinical isolates in the USA.</title>
        <authorList>
            <person name="Alvarez-Narvaez S."/>
            <person name="Huber L."/>
            <person name="Cohen N.D."/>
            <person name="Slovis N."/>
            <person name="Greiter M."/>
            <person name="Giguere S."/>
            <person name="Hart K."/>
        </authorList>
    </citation>
    <scope>NUCLEOTIDE SEQUENCE</scope>
    <source>
        <strain evidence="3">Lh_17</strain>
        <strain evidence="4">Lh_38</strain>
    </source>
</reference>
<dbReference type="EMBL" id="LWIC01000012">
    <property type="protein sequence ID" value="ORM21022.1"/>
    <property type="molecule type" value="Genomic_DNA"/>
</dbReference>
<gene>
    <name evidence="7" type="ORF">A5N68_22025</name>
    <name evidence="3" type="ORF">GS441_11245</name>
    <name evidence="4" type="ORF">GS453_24035</name>
    <name evidence="5" type="ORF">GS882_12405</name>
    <name evidence="6" type="ORF">GS947_08255</name>
</gene>
<evidence type="ECO:0000313" key="4">
    <source>
        <dbReference type="EMBL" id="MBM4629741.1"/>
    </source>
</evidence>
<evidence type="ECO:0000313" key="6">
    <source>
        <dbReference type="EMBL" id="NKW41614.1"/>
    </source>
</evidence>
<dbReference type="Proteomes" id="UP000193518">
    <property type="component" value="Unassembled WGS sequence"/>
</dbReference>
<evidence type="ECO:0000313" key="5">
    <source>
        <dbReference type="EMBL" id="NKT78904.1"/>
    </source>
</evidence>
<dbReference type="EMBL" id="WVBC01000030">
    <property type="protein sequence ID" value="NKT78904.1"/>
    <property type="molecule type" value="Genomic_DNA"/>
</dbReference>
<keyword evidence="2" id="KW-0732">Signal</keyword>
<organism evidence="5 9">
    <name type="scientific">Rhodococcus hoagii</name>
    <name type="common">Corynebacterium equii</name>
    <dbReference type="NCBI Taxonomy" id="43767"/>
    <lineage>
        <taxon>Bacteria</taxon>
        <taxon>Bacillati</taxon>
        <taxon>Actinomycetota</taxon>
        <taxon>Actinomycetes</taxon>
        <taxon>Mycobacteriales</taxon>
        <taxon>Nocardiaceae</taxon>
        <taxon>Prescottella</taxon>
    </lineage>
</organism>
<sequence length="296" mass="29513">MRKNTTRSAVLAATAALALVGGGVANAAGSAEGSSGSSGSLSSSEGSSGSSTGSSAAPGTPYEFQNWDTCRLDLAYDPDTGLGTCMTVIIRDGNMRIGNLDVAVPDGSLMIAGGVTGEQVFVPAADDGKFGVYANPITVPGGAFGAASAENFGPTAIQATVEAVALPDVDPYNLAVQLPVRLKLSNPLLGDNCYIGSAATPINLSLALVGSAGPTEYISTNGPEVPGYVWPQAPHTATDFAVPGASGCGPLGSLNWAVNLRAGLPSAGAGNSLSTTSAVYNVAGWELDEYLNTPTP</sequence>
<reference evidence="7 8" key="1">
    <citation type="journal article" date="2016" name="Genome Biol. Evol.">
        <title>Pangenome and Phylogenomic Analysis of the Pathogenic Actinobacterium Rhodococcus equi.</title>
        <authorList>
            <person name="Anastasi E."/>
            <person name="MacArthur I."/>
            <person name="Scortti M."/>
            <person name="Alvarez S."/>
            <person name="Giguere S."/>
            <person name="Vazquez-Boland J.A."/>
        </authorList>
    </citation>
    <scope>NUCLEOTIDE SEQUENCE [LARGE SCALE GENOMIC DNA]</scope>
    <source>
        <strain evidence="7 8">PAM1271</strain>
    </source>
</reference>
<feature type="region of interest" description="Disordered" evidence="1">
    <location>
        <begin position="29"/>
        <end position="60"/>
    </location>
</feature>
<evidence type="ECO:0000313" key="3">
    <source>
        <dbReference type="EMBL" id="MBM4565986.1"/>
    </source>
</evidence>
<dbReference type="Proteomes" id="UP000603463">
    <property type="component" value="Unassembled WGS sequence"/>
</dbReference>
<dbReference type="Proteomes" id="UP000808906">
    <property type="component" value="Unassembled WGS sequence"/>
</dbReference>
<feature type="chain" id="PRO_5044465408" description="Secreted protein" evidence="2">
    <location>
        <begin position="28"/>
        <end position="296"/>
    </location>
</feature>
<evidence type="ECO:0000256" key="1">
    <source>
        <dbReference type="SAM" id="MobiDB-lite"/>
    </source>
</evidence>
<dbReference type="AlphaFoldDB" id="A0A9Q2ULY7"/>
<dbReference type="EMBL" id="WUXD01000070">
    <property type="protein sequence ID" value="MBM4629741.1"/>
    <property type="molecule type" value="Genomic_DNA"/>
</dbReference>
<proteinExistence type="predicted"/>
<dbReference type="EMBL" id="WUXR01000005">
    <property type="protein sequence ID" value="MBM4565986.1"/>
    <property type="molecule type" value="Genomic_DNA"/>
</dbReference>
<reference evidence="5" key="3">
    <citation type="journal article" date="2020" name="Environ. Microbiol.">
        <title>The novel and transferable erm(51) gene confers Macrolides, Lincosamides, and Streptogramins B (MLSB) resistance to clonal Rhodococcus equi in the environment.</title>
        <authorList>
            <person name="Huber L."/>
            <person name="Giguere S."/>
            <person name="Slovis N.M."/>
            <person name="Alvarez-Narvaez S."/>
            <person name="Hart K.A."/>
            <person name="Greiter M."/>
            <person name="Morris E.R.A."/>
            <person name="Cohen N.D."/>
        </authorList>
    </citation>
    <scope>NUCLEOTIDE SEQUENCE</scope>
    <source>
        <strain evidence="5">Lh_116_1</strain>
        <strain evidence="6">Lh_16_1</strain>
    </source>
</reference>
<dbReference type="Proteomes" id="UP000608063">
    <property type="component" value="Unassembled WGS sequence"/>
</dbReference>
<evidence type="ECO:0008006" key="10">
    <source>
        <dbReference type="Google" id="ProtNLM"/>
    </source>
</evidence>
<accession>A0A9Q2ULY7</accession>
<protein>
    <recommendedName>
        <fullName evidence="10">Secreted protein</fullName>
    </recommendedName>
</protein>
<evidence type="ECO:0000313" key="9">
    <source>
        <dbReference type="Proteomes" id="UP000603463"/>
    </source>
</evidence>
<evidence type="ECO:0000313" key="7">
    <source>
        <dbReference type="EMBL" id="ORM21022.1"/>
    </source>
</evidence>
<name>A0A9Q2ULY7_RHOHA</name>
<evidence type="ECO:0000313" key="8">
    <source>
        <dbReference type="Proteomes" id="UP000193518"/>
    </source>
</evidence>
<feature type="compositionally biased region" description="Low complexity" evidence="1">
    <location>
        <begin position="29"/>
        <end position="57"/>
    </location>
</feature>
<dbReference type="Proteomes" id="UP000738270">
    <property type="component" value="Unassembled WGS sequence"/>
</dbReference>
<dbReference type="EMBL" id="WVDC01000001">
    <property type="protein sequence ID" value="NKW41614.1"/>
    <property type="molecule type" value="Genomic_DNA"/>
</dbReference>
<comment type="caution">
    <text evidence="5">The sequence shown here is derived from an EMBL/GenBank/DDBJ whole genome shotgun (WGS) entry which is preliminary data.</text>
</comment>
<evidence type="ECO:0000256" key="2">
    <source>
        <dbReference type="SAM" id="SignalP"/>
    </source>
</evidence>
<feature type="signal peptide" evidence="2">
    <location>
        <begin position="1"/>
        <end position="27"/>
    </location>
</feature>
<dbReference type="RefSeq" id="WP_005517892.1">
    <property type="nucleotide sequence ID" value="NZ_AP024181.1"/>
</dbReference>